<dbReference type="EMBL" id="QTSX02000980">
    <property type="protein sequence ID" value="KAJ9083542.1"/>
    <property type="molecule type" value="Genomic_DNA"/>
</dbReference>
<name>A0ACC2U9J9_9FUNG</name>
<comment type="caution">
    <text evidence="1">The sequence shown here is derived from an EMBL/GenBank/DDBJ whole genome shotgun (WGS) entry which is preliminary data.</text>
</comment>
<organism evidence="1 2">
    <name type="scientific">Entomophthora muscae</name>
    <dbReference type="NCBI Taxonomy" id="34485"/>
    <lineage>
        <taxon>Eukaryota</taxon>
        <taxon>Fungi</taxon>
        <taxon>Fungi incertae sedis</taxon>
        <taxon>Zoopagomycota</taxon>
        <taxon>Entomophthoromycotina</taxon>
        <taxon>Entomophthoromycetes</taxon>
        <taxon>Entomophthorales</taxon>
        <taxon>Entomophthoraceae</taxon>
        <taxon>Entomophthora</taxon>
    </lineage>
</organism>
<proteinExistence type="predicted"/>
<accession>A0ACC2U9J9</accession>
<evidence type="ECO:0000313" key="1">
    <source>
        <dbReference type="EMBL" id="KAJ9083542.1"/>
    </source>
</evidence>
<evidence type="ECO:0000313" key="2">
    <source>
        <dbReference type="Proteomes" id="UP001165960"/>
    </source>
</evidence>
<dbReference type="Proteomes" id="UP001165960">
    <property type="component" value="Unassembled WGS sequence"/>
</dbReference>
<protein>
    <submittedName>
        <fullName evidence="1">Uncharacterized protein</fullName>
    </submittedName>
</protein>
<reference evidence="1" key="1">
    <citation type="submission" date="2022-04" db="EMBL/GenBank/DDBJ databases">
        <title>Genome of the entomopathogenic fungus Entomophthora muscae.</title>
        <authorList>
            <person name="Elya C."/>
            <person name="Lovett B.R."/>
            <person name="Lee E."/>
            <person name="Macias A.M."/>
            <person name="Hajek A.E."/>
            <person name="De Bivort B.L."/>
            <person name="Kasson M.T."/>
            <person name="De Fine Licht H.H."/>
            <person name="Stajich J.E."/>
        </authorList>
    </citation>
    <scope>NUCLEOTIDE SEQUENCE</scope>
    <source>
        <strain evidence="1">Berkeley</strain>
    </source>
</reference>
<keyword evidence="2" id="KW-1185">Reference proteome</keyword>
<sequence length="587" mass="67128">MEYCPRKSKPRSYADRARIRVEELEKLVEGKISLFEALAAESRVCCITSPPQDTFLGNDPQEYIQWLKKRLSAVSKRKRSLFTPATTFASPISPRKYPCSPKADVFSSLLLGPIKIGDFGMYEILSSITDLYCNRLDPQAFWLTRKNIDELVREPSNCLLKHLLIDSCLRMSNLSNEEIQCLSCINGNIEHLAAETNNVPSINGVIALAFLTSEEIMKCNTTLAKIYMGRAFRLADMLGINPEQPSMSPFGSIQEEQKRRVWESLLLLQGFLFCSTPGITFGKYCSSLKFSHVSTRELTFPIIGRVLKTYFSNSNTLFREFNRLYRPQKEALLPFTKDILVQKIRTLPGPLLKFYTEAVSIFMDLFQHSLSLRRIPYTYLQATYSYIFIPESKRTCYLSKLEAIIDQLPVWFKEPKTLSFNEVLLNLLSNPKESKNVHLGNFIYLTLLSNIVFINYPLVWVDPKPLSLPDITYWNSALSAARRIFDFSSAYFKIYLSEDEPQFFALHISNLSGAICIYLNAIQKHPFIDQATKLGYRETVQLFVNELLGISRSPNPSTAESANESLKEMYKVISNFDLSPLEPINIE</sequence>
<gene>
    <name evidence="1" type="ORF">DSO57_1033730</name>
</gene>